<feature type="chain" id="PRO_5009920320" evidence="2">
    <location>
        <begin position="27"/>
        <end position="278"/>
    </location>
</feature>
<evidence type="ECO:0000256" key="1">
    <source>
        <dbReference type="SAM" id="MobiDB-lite"/>
    </source>
</evidence>
<organism evidence="4 5">
    <name type="scientific">Geosporobacter subterraneus DSM 17957</name>
    <dbReference type="NCBI Taxonomy" id="1121919"/>
    <lineage>
        <taxon>Bacteria</taxon>
        <taxon>Bacillati</taxon>
        <taxon>Bacillota</taxon>
        <taxon>Clostridia</taxon>
        <taxon>Peptostreptococcales</taxon>
        <taxon>Thermotaleaceae</taxon>
        <taxon>Geosporobacter</taxon>
    </lineage>
</organism>
<dbReference type="RefSeq" id="WP_190014762.1">
    <property type="nucleotide sequence ID" value="NZ_FQZV01000090.1"/>
</dbReference>
<dbReference type="STRING" id="1121919.SAMN02745975_03839"/>
<keyword evidence="2" id="KW-0732">Signal</keyword>
<keyword evidence="5" id="KW-1185">Reference proteome</keyword>
<dbReference type="EMBL" id="FQZV01000090">
    <property type="protein sequence ID" value="SHK19019.1"/>
    <property type="molecule type" value="Genomic_DNA"/>
</dbReference>
<protein>
    <submittedName>
        <fullName evidence="4">Copper amine oxidase N-terminal domain-containing protein</fullName>
    </submittedName>
</protein>
<feature type="compositionally biased region" description="Polar residues" evidence="1">
    <location>
        <begin position="43"/>
        <end position="62"/>
    </location>
</feature>
<evidence type="ECO:0000259" key="3">
    <source>
        <dbReference type="Pfam" id="PF07833"/>
    </source>
</evidence>
<feature type="compositionally biased region" description="Acidic residues" evidence="1">
    <location>
        <begin position="230"/>
        <end position="256"/>
    </location>
</feature>
<evidence type="ECO:0000313" key="4">
    <source>
        <dbReference type="EMBL" id="SHK19019.1"/>
    </source>
</evidence>
<dbReference type="Gene3D" id="3.30.457.10">
    <property type="entry name" value="Copper amine oxidase-like, N-terminal domain"/>
    <property type="match status" value="1"/>
</dbReference>
<dbReference type="Pfam" id="PF07833">
    <property type="entry name" value="Cu_amine_oxidN1"/>
    <property type="match status" value="1"/>
</dbReference>
<dbReference type="InterPro" id="IPR012854">
    <property type="entry name" value="Cu_amine_oxidase-like_N"/>
</dbReference>
<sequence>MQKFKNISICLLAFLMVLVYPTYSLAKPKNVDKGTGKVKTIETKNPGSVKQKNVMETSDTGGQQAQDKKAEKQDMKVSIKALKEAAKNAYSSEEIEKLQQQVAELKATYSGIKTLPIENIVSKNMKMKFDTPPVIKDGRTLIPVRALTEAFGATVDWNSETKKVTIIKGDIEIILKIDSKTATVNGEEVTIDAPAEIMNKRTVIPLRFIVEQLGLKINWDEETETIEIVDEEEATEETTDENEGEASEEIYDEEKEAEAADGSGEETIEENNTTEDLA</sequence>
<feature type="region of interest" description="Disordered" evidence="1">
    <location>
        <begin position="230"/>
        <end position="278"/>
    </location>
</feature>
<dbReference type="AlphaFoldDB" id="A0A1M6QFI4"/>
<evidence type="ECO:0000313" key="5">
    <source>
        <dbReference type="Proteomes" id="UP000184536"/>
    </source>
</evidence>
<feature type="signal peptide" evidence="2">
    <location>
        <begin position="1"/>
        <end position="26"/>
    </location>
</feature>
<feature type="domain" description="Copper amine oxidase-like N-terminal" evidence="3">
    <location>
        <begin position="124"/>
        <end position="228"/>
    </location>
</feature>
<evidence type="ECO:0000256" key="2">
    <source>
        <dbReference type="SAM" id="SignalP"/>
    </source>
</evidence>
<proteinExistence type="predicted"/>
<feature type="region of interest" description="Disordered" evidence="1">
    <location>
        <begin position="32"/>
        <end position="72"/>
    </location>
</feature>
<accession>A0A1M6QFI4</accession>
<dbReference type="SUPFAM" id="SSF55383">
    <property type="entry name" value="Copper amine oxidase, domain N"/>
    <property type="match status" value="1"/>
</dbReference>
<name>A0A1M6QFI4_9FIRM</name>
<dbReference type="Proteomes" id="UP000184536">
    <property type="component" value="Unassembled WGS sequence"/>
</dbReference>
<feature type="compositionally biased region" description="Acidic residues" evidence="1">
    <location>
        <begin position="263"/>
        <end position="278"/>
    </location>
</feature>
<gene>
    <name evidence="4" type="ORF">SAMN02745975_03839</name>
</gene>
<reference evidence="5" key="1">
    <citation type="submission" date="2016-11" db="EMBL/GenBank/DDBJ databases">
        <authorList>
            <person name="Varghese N."/>
            <person name="Submissions S."/>
        </authorList>
    </citation>
    <scope>NUCLEOTIDE SEQUENCE [LARGE SCALE GENOMIC DNA]</scope>
    <source>
        <strain evidence="5">DSM 17957</strain>
    </source>
</reference>
<feature type="compositionally biased region" description="Basic and acidic residues" evidence="1">
    <location>
        <begin position="32"/>
        <end position="42"/>
    </location>
</feature>
<dbReference type="InterPro" id="IPR036582">
    <property type="entry name" value="Mao_N_sf"/>
</dbReference>